<dbReference type="Pfam" id="PF13489">
    <property type="entry name" value="Methyltransf_23"/>
    <property type="match status" value="1"/>
</dbReference>
<accession>A0A6A5YG54</accession>
<dbReference type="SUPFAM" id="SSF53335">
    <property type="entry name" value="S-adenosyl-L-methionine-dependent methyltransferases"/>
    <property type="match status" value="1"/>
</dbReference>
<keyword evidence="3" id="KW-1185">Reference proteome</keyword>
<dbReference type="InterPro" id="IPR029063">
    <property type="entry name" value="SAM-dependent_MTases_sf"/>
</dbReference>
<keyword evidence="1 2" id="KW-0808">Transferase</keyword>
<proteinExistence type="predicted"/>
<evidence type="ECO:0000256" key="1">
    <source>
        <dbReference type="ARBA" id="ARBA00022679"/>
    </source>
</evidence>
<keyword evidence="2" id="KW-0489">Methyltransferase</keyword>
<evidence type="ECO:0000313" key="3">
    <source>
        <dbReference type="Proteomes" id="UP000799770"/>
    </source>
</evidence>
<dbReference type="EMBL" id="ML977365">
    <property type="protein sequence ID" value="KAF2106242.1"/>
    <property type="molecule type" value="Genomic_DNA"/>
</dbReference>
<sequence length="275" mass="30027">MNSVRPSTELWHLESSPTTKISMASSALEVNNQRFNEEAAAWDGNKKHVESVEKAFEAIKRFVPAFNDGSSKELDVLEIGCGTGLLSFLLAPHVRSLVGVDTSDGMISAFNQKVGALSDPDQANLAAVNVLVQEADDVHVQGAAAALATRRGESGHDAPYRFDLIVSHLTLHHIPSMPAIFATLFQCLKPGGKIALTDYDDYGPEAMAFHPKSKRPGVERHGIKKEEIEMIIDGTGFNEVKVEQAFVLRKEVEAEDGKPAREMDFPFLICLGQRS</sequence>
<dbReference type="OrthoDB" id="66144at2759"/>
<dbReference type="PANTHER" id="PTHR43861">
    <property type="entry name" value="TRANS-ACONITATE 2-METHYLTRANSFERASE-RELATED"/>
    <property type="match status" value="1"/>
</dbReference>
<protein>
    <submittedName>
        <fullName evidence="2">S-adenosyl-L-methionine-dependent methyltransferase</fullName>
    </submittedName>
</protein>
<dbReference type="AlphaFoldDB" id="A0A6A5YG54"/>
<dbReference type="Proteomes" id="UP000799770">
    <property type="component" value="Unassembled WGS sequence"/>
</dbReference>
<organism evidence="2 3">
    <name type="scientific">Lophiotrema nucula</name>
    <dbReference type="NCBI Taxonomy" id="690887"/>
    <lineage>
        <taxon>Eukaryota</taxon>
        <taxon>Fungi</taxon>
        <taxon>Dikarya</taxon>
        <taxon>Ascomycota</taxon>
        <taxon>Pezizomycotina</taxon>
        <taxon>Dothideomycetes</taxon>
        <taxon>Pleosporomycetidae</taxon>
        <taxon>Pleosporales</taxon>
        <taxon>Lophiotremataceae</taxon>
        <taxon>Lophiotrema</taxon>
    </lineage>
</organism>
<reference evidence="2" key="1">
    <citation type="journal article" date="2020" name="Stud. Mycol.">
        <title>101 Dothideomycetes genomes: a test case for predicting lifestyles and emergence of pathogens.</title>
        <authorList>
            <person name="Haridas S."/>
            <person name="Albert R."/>
            <person name="Binder M."/>
            <person name="Bloem J."/>
            <person name="Labutti K."/>
            <person name="Salamov A."/>
            <person name="Andreopoulos B."/>
            <person name="Baker S."/>
            <person name="Barry K."/>
            <person name="Bills G."/>
            <person name="Bluhm B."/>
            <person name="Cannon C."/>
            <person name="Castanera R."/>
            <person name="Culley D."/>
            <person name="Daum C."/>
            <person name="Ezra D."/>
            <person name="Gonzalez J."/>
            <person name="Henrissat B."/>
            <person name="Kuo A."/>
            <person name="Liang C."/>
            <person name="Lipzen A."/>
            <person name="Lutzoni F."/>
            <person name="Magnuson J."/>
            <person name="Mondo S."/>
            <person name="Nolan M."/>
            <person name="Ohm R."/>
            <person name="Pangilinan J."/>
            <person name="Park H.-J."/>
            <person name="Ramirez L."/>
            <person name="Alfaro M."/>
            <person name="Sun H."/>
            <person name="Tritt A."/>
            <person name="Yoshinaga Y."/>
            <person name="Zwiers L.-H."/>
            <person name="Turgeon B."/>
            <person name="Goodwin S."/>
            <person name="Spatafora J."/>
            <person name="Crous P."/>
            <person name="Grigoriev I."/>
        </authorList>
    </citation>
    <scope>NUCLEOTIDE SEQUENCE</scope>
    <source>
        <strain evidence="2">CBS 627.86</strain>
    </source>
</reference>
<evidence type="ECO:0000313" key="2">
    <source>
        <dbReference type="EMBL" id="KAF2106242.1"/>
    </source>
</evidence>
<name>A0A6A5YG54_9PLEO</name>
<gene>
    <name evidence="2" type="ORF">BDV96DRAFT_591419</name>
</gene>
<dbReference type="CDD" id="cd02440">
    <property type="entry name" value="AdoMet_MTases"/>
    <property type="match status" value="1"/>
</dbReference>
<dbReference type="GO" id="GO:0032259">
    <property type="term" value="P:methylation"/>
    <property type="evidence" value="ECO:0007669"/>
    <property type="project" value="UniProtKB-KW"/>
</dbReference>
<dbReference type="Gene3D" id="3.40.50.150">
    <property type="entry name" value="Vaccinia Virus protein VP39"/>
    <property type="match status" value="1"/>
</dbReference>
<dbReference type="GO" id="GO:0008168">
    <property type="term" value="F:methyltransferase activity"/>
    <property type="evidence" value="ECO:0007669"/>
    <property type="project" value="UniProtKB-KW"/>
</dbReference>
<dbReference type="PANTHER" id="PTHR43861:SF3">
    <property type="entry name" value="PUTATIVE (AFU_ORTHOLOGUE AFUA_2G14390)-RELATED"/>
    <property type="match status" value="1"/>
</dbReference>